<protein>
    <submittedName>
        <fullName evidence="1">Transcriptional regulator, GntR family domain protein</fullName>
    </submittedName>
</protein>
<evidence type="ECO:0000313" key="1">
    <source>
        <dbReference type="EMBL" id="EKF24255.1"/>
    </source>
</evidence>
<feature type="non-terminal residue" evidence="1">
    <location>
        <position position="43"/>
    </location>
</feature>
<dbReference type="AlphaFoldDB" id="K5BBM6"/>
<sequence length="43" mass="4798">MAARTLDVDLLVRELGNWRTSSRSGPVYRGLADAIRLLIIDGR</sequence>
<gene>
    <name evidence="1" type="ORF">C731_1631</name>
</gene>
<evidence type="ECO:0000313" key="2">
    <source>
        <dbReference type="Proteomes" id="UP000006265"/>
    </source>
</evidence>
<comment type="caution">
    <text evidence="1">The sequence shown here is derived from an EMBL/GenBank/DDBJ whole genome shotgun (WGS) entry which is preliminary data.</text>
</comment>
<organism evidence="1 2">
    <name type="scientific">Mycolicibacterium hassiacum (strain DSM 44199 / CIP 105218 / JCM 12690 / 3849)</name>
    <name type="common">Mycobacterium hassiacum</name>
    <dbReference type="NCBI Taxonomy" id="1122247"/>
    <lineage>
        <taxon>Bacteria</taxon>
        <taxon>Bacillati</taxon>
        <taxon>Actinomycetota</taxon>
        <taxon>Actinomycetes</taxon>
        <taxon>Mycobacteriales</taxon>
        <taxon>Mycobacteriaceae</taxon>
        <taxon>Mycolicibacterium</taxon>
    </lineage>
</organism>
<name>K5BBM6_MYCHD</name>
<dbReference type="Proteomes" id="UP000006265">
    <property type="component" value="Unassembled WGS sequence"/>
</dbReference>
<reference evidence="1 2" key="1">
    <citation type="journal article" date="2012" name="J. Bacteriol.">
        <title>Genome sequence of Mycobacterium hassiacum DSM 44199, a rare source of heat-stable mycobacterial proteins.</title>
        <authorList>
            <person name="Tiago I."/>
            <person name="Maranha A."/>
            <person name="Mendes V."/>
            <person name="Alarico S."/>
            <person name="Moynihan P.J."/>
            <person name="Clarke A.J."/>
            <person name="Macedo-Ribeiro S."/>
            <person name="Pereira P.J."/>
            <person name="Empadinhas N."/>
        </authorList>
    </citation>
    <scope>NUCLEOTIDE SEQUENCE [LARGE SCALE GENOMIC DNA]</scope>
    <source>
        <strain evidence="2">DSM 44199 / CIP 105218 / JCM 12690 / 3849</strain>
    </source>
</reference>
<accession>K5BBM6</accession>
<proteinExistence type="predicted"/>
<dbReference type="EMBL" id="AMRA01000042">
    <property type="protein sequence ID" value="EKF24255.1"/>
    <property type="molecule type" value="Genomic_DNA"/>
</dbReference>
<keyword evidence="2" id="KW-1185">Reference proteome</keyword>